<feature type="region of interest" description="Disordered" evidence="2">
    <location>
        <begin position="35"/>
        <end position="106"/>
    </location>
</feature>
<feature type="compositionally biased region" description="Basic and acidic residues" evidence="2">
    <location>
        <begin position="512"/>
        <end position="526"/>
    </location>
</feature>
<name>A0A1Y5IIB9_OSTTA</name>
<sequence length="609" mass="68352">MPARRPRPDRALVVVPTLARVAEIIDRASIPRGALELDARSPPSSNETTARRRRLDDASSQRRARPRHARATGARGRLGRGQRCRATRAGGRGVSAGESTPRPMSSANGIEKLVRRACDGTSPSVDEDAMRAIKRAAKADDNALKCAHEALMRVMASTRSGAATRAHAVTATSELFTRSRLFRELTMDKLEIIMKHAVGTDDDFPLPDVPKGEADRLRQHAVSVLDEWERKFKNQYKQLTLARKFVTERLGEDAPEVRAERARVLALEKERQVQRNLQRQWLSTKGELPALLREVRETLHAAGECFCMLFGDTFETRFNREVERKAHALEDDADETWEDVADGAADWRFAQEFGDADESPETTSTTGIALRETDENAPIIEQLRGLYRSTKARYLACLTEVLQILGHIQPEQITDDGVVVISQDERLSTVNVVGDLKQLLTSFVGRCETLRLIRSRGGDEGADPNANTSSKPEPSEPVDDGESRRDASNASVGVLLDRAAKRQKRGVTQSRRVREAKAKQESERDIGRRAQQMLASQIRAHNDEVLAEAGLDFFEMERRKQNTASEAKANEIIEEEIERREALEVRGKTARQRIEKSLRQLRRQKNRKI</sequence>
<gene>
    <name evidence="3" type="ORF">BE221DRAFT_203954</name>
</gene>
<dbReference type="GO" id="GO:0005694">
    <property type="term" value="C:chromosome"/>
    <property type="evidence" value="ECO:0007669"/>
    <property type="project" value="TreeGrafter"/>
</dbReference>
<evidence type="ECO:0000313" key="3">
    <source>
        <dbReference type="EMBL" id="OUS47843.1"/>
    </source>
</evidence>
<dbReference type="Proteomes" id="UP000195557">
    <property type="component" value="Unassembled WGS sequence"/>
</dbReference>
<feature type="coiled-coil region" evidence="1">
    <location>
        <begin position="566"/>
        <end position="593"/>
    </location>
</feature>
<feature type="region of interest" description="Disordered" evidence="2">
    <location>
        <begin position="455"/>
        <end position="526"/>
    </location>
</feature>
<dbReference type="GO" id="GO:0009411">
    <property type="term" value="P:response to UV"/>
    <property type="evidence" value="ECO:0007669"/>
    <property type="project" value="InterPro"/>
</dbReference>
<dbReference type="PANTHER" id="PTHR28670:SF1">
    <property type="entry name" value="UV-STIMULATED SCAFFOLD PROTEIN A"/>
    <property type="match status" value="1"/>
</dbReference>
<accession>A0A1Y5IIB9</accession>
<dbReference type="AlphaFoldDB" id="A0A1Y5IIB9"/>
<proteinExistence type="predicted"/>
<dbReference type="eggNOG" id="KOG2374">
    <property type="taxonomic scope" value="Eukaryota"/>
</dbReference>
<dbReference type="GO" id="GO:0000993">
    <property type="term" value="F:RNA polymerase II complex binding"/>
    <property type="evidence" value="ECO:0007669"/>
    <property type="project" value="TreeGrafter"/>
</dbReference>
<keyword evidence="1" id="KW-0175">Coiled coil</keyword>
<feature type="compositionally biased region" description="Basic residues" evidence="2">
    <location>
        <begin position="77"/>
        <end position="86"/>
    </location>
</feature>
<dbReference type="GO" id="GO:0006283">
    <property type="term" value="P:transcription-coupled nucleotide-excision repair"/>
    <property type="evidence" value="ECO:0007669"/>
    <property type="project" value="TreeGrafter"/>
</dbReference>
<reference evidence="3" key="1">
    <citation type="submission" date="2017-04" db="EMBL/GenBank/DDBJ databases">
        <title>Population genomics of picophytoplankton unveils novel chromosome hypervariability.</title>
        <authorList>
            <consortium name="DOE Joint Genome Institute"/>
            <person name="Blanc-Mathieu R."/>
            <person name="Krasovec M."/>
            <person name="Hebrard M."/>
            <person name="Yau S."/>
            <person name="Desgranges E."/>
            <person name="Martin J."/>
            <person name="Schackwitz W."/>
            <person name="Kuo A."/>
            <person name="Salin G."/>
            <person name="Donnadieu C."/>
            <person name="Desdevises Y."/>
            <person name="Sanchez-Ferandin S."/>
            <person name="Moreau H."/>
            <person name="Rivals E."/>
            <person name="Grigoriev I.V."/>
            <person name="Grimsley N."/>
            <person name="Eyre-Walker A."/>
            <person name="Piganeau G."/>
        </authorList>
    </citation>
    <scope>NUCLEOTIDE SEQUENCE [LARGE SCALE GENOMIC DNA]</scope>
    <source>
        <strain evidence="3">RCC 1115</strain>
    </source>
</reference>
<dbReference type="EMBL" id="KZ155776">
    <property type="protein sequence ID" value="OUS47843.1"/>
    <property type="molecule type" value="Genomic_DNA"/>
</dbReference>
<evidence type="ECO:0000256" key="2">
    <source>
        <dbReference type="SAM" id="MobiDB-lite"/>
    </source>
</evidence>
<protein>
    <submittedName>
        <fullName evidence="3">Uncharacterized protein</fullName>
    </submittedName>
</protein>
<organism evidence="3">
    <name type="scientific">Ostreococcus tauri</name>
    <name type="common">Marine green alga</name>
    <dbReference type="NCBI Taxonomy" id="70448"/>
    <lineage>
        <taxon>Eukaryota</taxon>
        <taxon>Viridiplantae</taxon>
        <taxon>Chlorophyta</taxon>
        <taxon>Mamiellophyceae</taxon>
        <taxon>Mamiellales</taxon>
        <taxon>Bathycoccaceae</taxon>
        <taxon>Ostreococcus</taxon>
    </lineage>
</organism>
<evidence type="ECO:0000256" key="1">
    <source>
        <dbReference type="SAM" id="Coils"/>
    </source>
</evidence>
<dbReference type="Pfam" id="PF20867">
    <property type="entry name" value="UVSSA_N"/>
    <property type="match status" value="1"/>
</dbReference>
<dbReference type="PANTHER" id="PTHR28670">
    <property type="entry name" value="UV-STIMULATED SCAFFOLD PROTEIN A"/>
    <property type="match status" value="1"/>
</dbReference>
<dbReference type="InterPro" id="IPR018610">
    <property type="entry name" value="UVSSA"/>
</dbReference>
<dbReference type="InterPro" id="IPR049408">
    <property type="entry name" value="UVSSA_N_a-solenoid_rpt"/>
</dbReference>